<gene>
    <name evidence="1" type="ORF">EYR41_001003</name>
</gene>
<reference evidence="1 2" key="1">
    <citation type="submission" date="2019-03" db="EMBL/GenBank/DDBJ databases">
        <title>Nematode-trapping fungi genome.</title>
        <authorList>
            <person name="Vidal-Diez De Ulzurrun G."/>
        </authorList>
    </citation>
    <scope>NUCLEOTIDE SEQUENCE [LARGE SCALE GENOMIC DNA]</scope>
    <source>
        <strain evidence="1 2">TWF154</strain>
    </source>
</reference>
<sequence>MLWHHSNVNIHGRLFRLFLSSSMVTKKTADGLFKKFCPTVARLGPWGKDDDDGETTRPWLLGFIYDPPFYTILHFHRGGAETLSLSFSLVEEATEKEKPEML</sequence>
<organism evidence="1 2">
    <name type="scientific">Orbilia oligospora</name>
    <name type="common">Nematode-trapping fungus</name>
    <name type="synonym">Arthrobotrys oligospora</name>
    <dbReference type="NCBI Taxonomy" id="2813651"/>
    <lineage>
        <taxon>Eukaryota</taxon>
        <taxon>Fungi</taxon>
        <taxon>Dikarya</taxon>
        <taxon>Ascomycota</taxon>
        <taxon>Pezizomycotina</taxon>
        <taxon>Orbiliomycetes</taxon>
        <taxon>Orbiliales</taxon>
        <taxon>Orbiliaceae</taxon>
        <taxon>Orbilia</taxon>
    </lineage>
</organism>
<proteinExistence type="predicted"/>
<protein>
    <submittedName>
        <fullName evidence="1">Uncharacterized protein</fullName>
    </submittedName>
</protein>
<evidence type="ECO:0000313" key="2">
    <source>
        <dbReference type="Proteomes" id="UP000297595"/>
    </source>
</evidence>
<dbReference type="Proteomes" id="UP000297595">
    <property type="component" value="Unassembled WGS sequence"/>
</dbReference>
<dbReference type="AlphaFoldDB" id="A0A7C8P3Q1"/>
<comment type="caution">
    <text evidence="1">The sequence shown here is derived from an EMBL/GenBank/DDBJ whole genome shotgun (WGS) entry which is preliminary data.</text>
</comment>
<name>A0A7C8P3Q1_ORBOL</name>
<evidence type="ECO:0000313" key="1">
    <source>
        <dbReference type="EMBL" id="TGJ73940.1"/>
    </source>
</evidence>
<accession>A0A7C8P3Q1</accession>
<dbReference type="EMBL" id="SOZJ01000001">
    <property type="protein sequence ID" value="TGJ73940.1"/>
    <property type="molecule type" value="Genomic_DNA"/>
</dbReference>